<dbReference type="EMBL" id="AMKT01000041">
    <property type="protein sequence ID" value="OXG21856.1"/>
    <property type="molecule type" value="Genomic_DNA"/>
</dbReference>
<protein>
    <submittedName>
        <fullName evidence="2">3-keto sterol reductase</fullName>
    </submittedName>
</protein>
<dbReference type="AlphaFoldDB" id="A0A854QHI2"/>
<feature type="compositionally biased region" description="Gly residues" evidence="1">
    <location>
        <begin position="92"/>
        <end position="108"/>
    </location>
</feature>
<comment type="caution">
    <text evidence="2">The sequence shown here is derived from an EMBL/GenBank/DDBJ whole genome shotgun (WGS) entry which is preliminary data.</text>
</comment>
<dbReference type="Proteomes" id="UP000199727">
    <property type="component" value="Unassembled WGS sequence"/>
</dbReference>
<gene>
    <name evidence="2" type="ORF">C361_03281</name>
</gene>
<dbReference type="OrthoDB" id="2592649at2759"/>
<name>A0A854QHI2_CRYNE</name>
<feature type="region of interest" description="Disordered" evidence="1">
    <location>
        <begin position="86"/>
        <end position="110"/>
    </location>
</feature>
<reference evidence="2 3" key="1">
    <citation type="submission" date="2017-06" db="EMBL/GenBank/DDBJ databases">
        <title>Global population genomics of the pathogenic fungus Cryptococcus neoformans var. grubii.</title>
        <authorList>
            <person name="Cuomo C."/>
            <person name="Litvintseva A."/>
            <person name="Chen Y."/>
            <person name="Young S."/>
            <person name="Zeng Q."/>
            <person name="Chapman S."/>
            <person name="Gujja S."/>
            <person name="Saif S."/>
            <person name="Birren B."/>
        </authorList>
    </citation>
    <scope>NUCLEOTIDE SEQUENCE [LARGE SCALE GENOMIC DNA]</scope>
    <source>
        <strain evidence="2 3">Tu259-1</strain>
    </source>
</reference>
<evidence type="ECO:0000313" key="3">
    <source>
        <dbReference type="Proteomes" id="UP000199727"/>
    </source>
</evidence>
<evidence type="ECO:0000313" key="2">
    <source>
        <dbReference type="EMBL" id="OXG21856.1"/>
    </source>
</evidence>
<accession>A0A854QHI2</accession>
<proteinExistence type="predicted"/>
<evidence type="ECO:0000256" key="1">
    <source>
        <dbReference type="SAM" id="MobiDB-lite"/>
    </source>
</evidence>
<organism evidence="2 3">
    <name type="scientific">Cryptococcus neoformans Tu259-1</name>
    <dbReference type="NCBI Taxonomy" id="1230072"/>
    <lineage>
        <taxon>Eukaryota</taxon>
        <taxon>Fungi</taxon>
        <taxon>Dikarya</taxon>
        <taxon>Basidiomycota</taxon>
        <taxon>Agaricomycotina</taxon>
        <taxon>Tremellomycetes</taxon>
        <taxon>Tremellales</taxon>
        <taxon>Cryptococcaceae</taxon>
        <taxon>Cryptococcus</taxon>
        <taxon>Cryptococcus neoformans species complex</taxon>
    </lineage>
</organism>
<sequence>MASIEDLIATISGGLHAGQQGNDIRDLHAKLAQTINNPLPPPVHRPIPPCATTSVSAAGMPPPAPASSWNTPPPNAGFLFSTSPISKINGAGPSGGGGSGNGGGGGSAGADFEVARHVHEGWSVPMPNMGTSFTGRPIQPIVPNGNQQREEGQWRHRNQEFTGDEPEERPYHASVLPIKASPKDTGGFAEDAFKPLWEDTGKDQWQGFNRQNR</sequence>